<evidence type="ECO:0000256" key="3">
    <source>
        <dbReference type="ARBA" id="ARBA00023082"/>
    </source>
</evidence>
<dbReference type="GO" id="GO:0016987">
    <property type="term" value="F:sigma factor activity"/>
    <property type="evidence" value="ECO:0007669"/>
    <property type="project" value="UniProtKB-KW"/>
</dbReference>
<dbReference type="InterPro" id="IPR013249">
    <property type="entry name" value="RNA_pol_sigma70_r4_t2"/>
</dbReference>
<name>A0A4Q5N079_9MICO</name>
<dbReference type="GO" id="GO:0003677">
    <property type="term" value="F:DNA binding"/>
    <property type="evidence" value="ECO:0007669"/>
    <property type="project" value="UniProtKB-KW"/>
</dbReference>
<dbReference type="SMART" id="SM00421">
    <property type="entry name" value="HTH_LUXR"/>
    <property type="match status" value="1"/>
</dbReference>
<evidence type="ECO:0000313" key="8">
    <source>
        <dbReference type="EMBL" id="RYV51429.1"/>
    </source>
</evidence>
<dbReference type="Pfam" id="PF04542">
    <property type="entry name" value="Sigma70_r2"/>
    <property type="match status" value="1"/>
</dbReference>
<dbReference type="Gene3D" id="1.10.1740.10">
    <property type="match status" value="1"/>
</dbReference>
<dbReference type="Gene3D" id="1.10.10.10">
    <property type="entry name" value="Winged helix-like DNA-binding domain superfamily/Winged helix DNA-binding domain"/>
    <property type="match status" value="1"/>
</dbReference>
<dbReference type="InterPro" id="IPR000792">
    <property type="entry name" value="Tscrpt_reg_LuxR_C"/>
</dbReference>
<dbReference type="Pfam" id="PF08281">
    <property type="entry name" value="Sigma70_r4_2"/>
    <property type="match status" value="1"/>
</dbReference>
<keyword evidence="2" id="KW-0805">Transcription regulation</keyword>
<protein>
    <submittedName>
        <fullName evidence="8">Sigma-70 family RNA polymerase sigma factor</fullName>
    </submittedName>
</protein>
<dbReference type="InterPro" id="IPR007627">
    <property type="entry name" value="RNA_pol_sigma70_r2"/>
</dbReference>
<dbReference type="SUPFAM" id="SSF88659">
    <property type="entry name" value="Sigma3 and sigma4 domains of RNA polymerase sigma factors"/>
    <property type="match status" value="1"/>
</dbReference>
<dbReference type="GO" id="GO:0006352">
    <property type="term" value="P:DNA-templated transcription initiation"/>
    <property type="evidence" value="ECO:0007669"/>
    <property type="project" value="InterPro"/>
</dbReference>
<keyword evidence="5" id="KW-0804">Transcription</keyword>
<comment type="caution">
    <text evidence="8">The sequence shown here is derived from an EMBL/GenBank/DDBJ whole genome shotgun (WGS) entry which is preliminary data.</text>
</comment>
<proteinExistence type="inferred from homology"/>
<evidence type="ECO:0000256" key="1">
    <source>
        <dbReference type="ARBA" id="ARBA00010641"/>
    </source>
</evidence>
<feature type="compositionally biased region" description="Low complexity" evidence="6">
    <location>
        <begin position="184"/>
        <end position="199"/>
    </location>
</feature>
<dbReference type="PANTHER" id="PTHR43133:SF50">
    <property type="entry name" value="ECF RNA POLYMERASE SIGMA FACTOR SIGM"/>
    <property type="match status" value="1"/>
</dbReference>
<dbReference type="InterPro" id="IPR014284">
    <property type="entry name" value="RNA_pol_sigma-70_dom"/>
</dbReference>
<dbReference type="NCBIfam" id="TIGR02937">
    <property type="entry name" value="sigma70-ECF"/>
    <property type="match status" value="1"/>
</dbReference>
<dbReference type="SUPFAM" id="SSF88946">
    <property type="entry name" value="Sigma2 domain of RNA polymerase sigma factors"/>
    <property type="match status" value="1"/>
</dbReference>
<evidence type="ECO:0000259" key="7">
    <source>
        <dbReference type="PROSITE" id="PS00622"/>
    </source>
</evidence>
<dbReference type="InterPro" id="IPR039425">
    <property type="entry name" value="RNA_pol_sigma-70-like"/>
</dbReference>
<dbReference type="EMBL" id="SDWW01000016">
    <property type="protein sequence ID" value="RYV51429.1"/>
    <property type="molecule type" value="Genomic_DNA"/>
</dbReference>
<dbReference type="InterPro" id="IPR013325">
    <property type="entry name" value="RNA_pol_sigma_r2"/>
</dbReference>
<dbReference type="PROSITE" id="PS00622">
    <property type="entry name" value="HTH_LUXR_1"/>
    <property type="match status" value="1"/>
</dbReference>
<gene>
    <name evidence="8" type="ORF">EUA98_08330</name>
</gene>
<evidence type="ECO:0000256" key="4">
    <source>
        <dbReference type="ARBA" id="ARBA00023125"/>
    </source>
</evidence>
<feature type="domain" description="HTH luxR-type" evidence="7">
    <location>
        <begin position="129"/>
        <end position="156"/>
    </location>
</feature>
<organism evidence="8 9">
    <name type="scientific">Pengzhenrongella frigida</name>
    <dbReference type="NCBI Taxonomy" id="1259133"/>
    <lineage>
        <taxon>Bacteria</taxon>
        <taxon>Bacillati</taxon>
        <taxon>Actinomycetota</taxon>
        <taxon>Actinomycetes</taxon>
        <taxon>Micrococcales</taxon>
        <taxon>Pengzhenrongella</taxon>
    </lineage>
</organism>
<evidence type="ECO:0000256" key="2">
    <source>
        <dbReference type="ARBA" id="ARBA00023015"/>
    </source>
</evidence>
<dbReference type="Proteomes" id="UP000293764">
    <property type="component" value="Unassembled WGS sequence"/>
</dbReference>
<dbReference type="InterPro" id="IPR013324">
    <property type="entry name" value="RNA_pol_sigma_r3/r4-like"/>
</dbReference>
<evidence type="ECO:0000313" key="9">
    <source>
        <dbReference type="Proteomes" id="UP000293764"/>
    </source>
</evidence>
<sequence length="205" mass="22325">MPESASDRLLGELARERGGALTGYAYLLTGEAAAAEDLVQDALVKVFVRTRSGFTPEVAEAYVRRAILTLYVDGFRRRQRWAAVRHLLVRDDRRDGPDAAVAVRLDLRAALGVLAPQERACVVLRYYEDLTVPEIAAQLQLAPGTVKRYLSNAVHKLEARLGPTPSLHLPDAVGDVIVVGRTATTSTATSSNRTNPTTRRGADHV</sequence>
<accession>A0A4Q5N079</accession>
<keyword evidence="4" id="KW-0238">DNA-binding</keyword>
<feature type="region of interest" description="Disordered" evidence="6">
    <location>
        <begin position="184"/>
        <end position="205"/>
    </location>
</feature>
<dbReference type="CDD" id="cd06171">
    <property type="entry name" value="Sigma70_r4"/>
    <property type="match status" value="1"/>
</dbReference>
<evidence type="ECO:0000256" key="5">
    <source>
        <dbReference type="ARBA" id="ARBA00023163"/>
    </source>
</evidence>
<dbReference type="AlphaFoldDB" id="A0A4Q5N079"/>
<comment type="similarity">
    <text evidence="1">Belongs to the sigma-70 factor family. ECF subfamily.</text>
</comment>
<keyword evidence="9" id="KW-1185">Reference proteome</keyword>
<dbReference type="InterPro" id="IPR036388">
    <property type="entry name" value="WH-like_DNA-bd_sf"/>
</dbReference>
<reference evidence="8 9" key="1">
    <citation type="submission" date="2019-01" db="EMBL/GenBank/DDBJ databases">
        <title>Novel species of Cellulomonas.</title>
        <authorList>
            <person name="Liu Q."/>
            <person name="Xin Y.-H."/>
        </authorList>
    </citation>
    <scope>NUCLEOTIDE SEQUENCE [LARGE SCALE GENOMIC DNA]</scope>
    <source>
        <strain evidence="8 9">HLT2-17</strain>
    </source>
</reference>
<dbReference type="OrthoDB" id="3688906at2"/>
<dbReference type="PANTHER" id="PTHR43133">
    <property type="entry name" value="RNA POLYMERASE ECF-TYPE SIGMA FACTO"/>
    <property type="match status" value="1"/>
</dbReference>
<keyword evidence="3" id="KW-0731">Sigma factor</keyword>
<dbReference type="RefSeq" id="WP_130102215.1">
    <property type="nucleotide sequence ID" value="NZ_SDWW01000016.1"/>
</dbReference>
<evidence type="ECO:0000256" key="6">
    <source>
        <dbReference type="SAM" id="MobiDB-lite"/>
    </source>
</evidence>